<feature type="region of interest" description="Disordered" evidence="1">
    <location>
        <begin position="21"/>
        <end position="54"/>
    </location>
</feature>
<keyword evidence="3" id="KW-1185">Reference proteome</keyword>
<gene>
    <name evidence="2" type="ORF">C7212DRAFT_343694</name>
</gene>
<evidence type="ECO:0000256" key="1">
    <source>
        <dbReference type="SAM" id="MobiDB-lite"/>
    </source>
</evidence>
<dbReference type="Proteomes" id="UP000246991">
    <property type="component" value="Unassembled WGS sequence"/>
</dbReference>
<organism evidence="2 3">
    <name type="scientific">Tuber magnatum</name>
    <name type="common">white Piedmont truffle</name>
    <dbReference type="NCBI Taxonomy" id="42249"/>
    <lineage>
        <taxon>Eukaryota</taxon>
        <taxon>Fungi</taxon>
        <taxon>Dikarya</taxon>
        <taxon>Ascomycota</taxon>
        <taxon>Pezizomycotina</taxon>
        <taxon>Pezizomycetes</taxon>
        <taxon>Pezizales</taxon>
        <taxon>Tuberaceae</taxon>
        <taxon>Tuber</taxon>
    </lineage>
</organism>
<feature type="region of interest" description="Disordered" evidence="1">
    <location>
        <begin position="247"/>
        <end position="267"/>
    </location>
</feature>
<dbReference type="OrthoDB" id="5422587at2759"/>
<dbReference type="EMBL" id="PYWC01000028">
    <property type="protein sequence ID" value="PWW76957.1"/>
    <property type="molecule type" value="Genomic_DNA"/>
</dbReference>
<feature type="compositionally biased region" description="Polar residues" evidence="1">
    <location>
        <begin position="45"/>
        <end position="54"/>
    </location>
</feature>
<proteinExistence type="predicted"/>
<evidence type="ECO:0000313" key="2">
    <source>
        <dbReference type="EMBL" id="PWW76957.1"/>
    </source>
</evidence>
<sequence length="441" mass="48656">MSSAVKKLKLLHHLTAASANATTSTGALPPSSCTHQQPTPPVSSPIPQTNLPSAKYSNNYAEMTQALRSARHALNLLNSPSTQTAPQTLHQPEPSRASPYALRHSTPRASACLLPQAFMVLTPNDPHPAICLPASPPPPPSQPTFSNNNHSHYHHSSTLLTPIQINPPIQQVLLSEQSVPRGNTTIYSSRPPIAPVPSVVQHQAYQNSMRHRNYQKRHRLTAEAVAKIGKDSRLARWERVVGYVRDQRKSNPATTPDSTPHPNPALFSTSGIIKEIERKNEILDLLDVEEQASRSLWSGGSGGTNGVDEFVWSEDEDDDDFRKDAENQAVLDEHRRRLDALYPDEVAEEMIAEGTEAGVFELEDHDAEATVKDFEMGIAEDSTKPRPRSSPIGTLEKVDGMKQYLELLKTSGMPELNREGELEGGIDRLIARDIRRFSAVY</sequence>
<feature type="compositionally biased region" description="Polar residues" evidence="1">
    <location>
        <begin position="250"/>
        <end position="267"/>
    </location>
</feature>
<accession>A0A317STL1</accession>
<feature type="region of interest" description="Disordered" evidence="1">
    <location>
        <begin position="80"/>
        <end position="103"/>
    </location>
</feature>
<comment type="caution">
    <text evidence="2">The sequence shown here is derived from an EMBL/GenBank/DDBJ whole genome shotgun (WGS) entry which is preliminary data.</text>
</comment>
<protein>
    <submittedName>
        <fullName evidence="2">Uncharacterized protein</fullName>
    </submittedName>
</protein>
<name>A0A317STL1_9PEZI</name>
<evidence type="ECO:0000313" key="3">
    <source>
        <dbReference type="Proteomes" id="UP000246991"/>
    </source>
</evidence>
<feature type="compositionally biased region" description="Polar residues" evidence="1">
    <location>
        <begin position="80"/>
        <end position="90"/>
    </location>
</feature>
<reference evidence="2 3" key="1">
    <citation type="submission" date="2018-03" db="EMBL/GenBank/DDBJ databases">
        <title>Genomes of Pezizomycetes fungi and the evolution of truffles.</title>
        <authorList>
            <person name="Murat C."/>
            <person name="Payen T."/>
            <person name="Noel B."/>
            <person name="Kuo A."/>
            <person name="Martin F.M."/>
        </authorList>
    </citation>
    <scope>NUCLEOTIDE SEQUENCE [LARGE SCALE GENOMIC DNA]</scope>
    <source>
        <strain evidence="2">091103-1</strain>
    </source>
</reference>
<dbReference type="AlphaFoldDB" id="A0A317STL1"/>